<comment type="caution">
    <text evidence="1">The sequence shown here is derived from an EMBL/GenBank/DDBJ whole genome shotgun (WGS) entry which is preliminary data.</text>
</comment>
<proteinExistence type="predicted"/>
<reference evidence="2" key="1">
    <citation type="submission" date="2017-03" db="EMBL/GenBank/DDBJ databases">
        <authorList>
            <person name="Safronova V.I."/>
            <person name="Sazanova A.L."/>
            <person name="Chirak E.R."/>
        </authorList>
    </citation>
    <scope>NUCLEOTIDE SEQUENCE [LARGE SCALE GENOMIC DNA]</scope>
    <source>
        <strain evidence="2">Ach-343</strain>
    </source>
</reference>
<dbReference type="InterPro" id="IPR047677">
    <property type="entry name" value="GDCCVxC"/>
</dbReference>
<keyword evidence="2" id="KW-1185">Reference proteome</keyword>
<dbReference type="AlphaFoldDB" id="A0A2W7C8L8"/>
<dbReference type="EMBL" id="MZXV01000013">
    <property type="protein sequence ID" value="PZV39520.1"/>
    <property type="molecule type" value="Genomic_DNA"/>
</dbReference>
<evidence type="ECO:0000313" key="2">
    <source>
        <dbReference type="Proteomes" id="UP000248616"/>
    </source>
</evidence>
<name>A0A2W7C8L8_9HYPH</name>
<dbReference type="OrthoDB" id="332228at2"/>
<accession>A0A2W7C8L8</accession>
<dbReference type="NCBIfam" id="NF041374">
    <property type="entry name" value="GDCCVxC"/>
    <property type="match status" value="1"/>
</dbReference>
<protein>
    <submittedName>
        <fullName evidence="1">Uncharacterized protein</fullName>
    </submittedName>
</protein>
<sequence length="76" mass="8086">MKLESTLTCPECGHQSVETMPTDACVHFYECKNCGVLLKPLAGDCCVFCSYADLPCPPLQEIAVTAVANGQKPPPA</sequence>
<dbReference type="RefSeq" id="WP_111543269.1">
    <property type="nucleotide sequence ID" value="NZ_JBHLYT010000008.1"/>
</dbReference>
<dbReference type="Proteomes" id="UP000248616">
    <property type="component" value="Unassembled WGS sequence"/>
</dbReference>
<gene>
    <name evidence="1" type="ORF">B5V02_06030</name>
</gene>
<evidence type="ECO:0000313" key="1">
    <source>
        <dbReference type="EMBL" id="PZV39520.1"/>
    </source>
</evidence>
<organism evidence="1 2">
    <name type="scientific">Mesorhizobium kowhaii</name>
    <dbReference type="NCBI Taxonomy" id="1300272"/>
    <lineage>
        <taxon>Bacteria</taxon>
        <taxon>Pseudomonadati</taxon>
        <taxon>Pseudomonadota</taxon>
        <taxon>Alphaproteobacteria</taxon>
        <taxon>Hyphomicrobiales</taxon>
        <taxon>Phyllobacteriaceae</taxon>
        <taxon>Mesorhizobium</taxon>
    </lineage>
</organism>